<organism evidence="2 3">
    <name type="scientific">Scytonema hofmannii FACHB-248</name>
    <dbReference type="NCBI Taxonomy" id="1842502"/>
    <lineage>
        <taxon>Bacteria</taxon>
        <taxon>Bacillati</taxon>
        <taxon>Cyanobacteriota</taxon>
        <taxon>Cyanophyceae</taxon>
        <taxon>Nostocales</taxon>
        <taxon>Scytonemataceae</taxon>
        <taxon>Scytonema</taxon>
    </lineage>
</organism>
<feature type="transmembrane region" description="Helical" evidence="1">
    <location>
        <begin position="32"/>
        <end position="51"/>
    </location>
</feature>
<dbReference type="RefSeq" id="WP_144238459.1">
    <property type="nucleotide sequence ID" value="NZ_JACJTA010000084.1"/>
</dbReference>
<comment type="caution">
    <text evidence="2">The sequence shown here is derived from an EMBL/GenBank/DDBJ whole genome shotgun (WGS) entry which is preliminary data.</text>
</comment>
<proteinExistence type="predicted"/>
<protein>
    <submittedName>
        <fullName evidence="2">Uncharacterized protein</fullName>
    </submittedName>
</protein>
<gene>
    <name evidence="2" type="ORF">H6G81_27325</name>
</gene>
<reference evidence="2 3" key="1">
    <citation type="journal article" date="2020" name="ISME J.">
        <title>Comparative genomics reveals insights into cyanobacterial evolution and habitat adaptation.</title>
        <authorList>
            <person name="Chen M.Y."/>
            <person name="Teng W.K."/>
            <person name="Zhao L."/>
            <person name="Hu C.X."/>
            <person name="Zhou Y.K."/>
            <person name="Han B.P."/>
            <person name="Song L.R."/>
            <person name="Shu W.S."/>
        </authorList>
    </citation>
    <scope>NUCLEOTIDE SEQUENCE [LARGE SCALE GENOMIC DNA]</scope>
    <source>
        <strain evidence="2 3">FACHB-248</strain>
    </source>
</reference>
<dbReference type="Proteomes" id="UP000660380">
    <property type="component" value="Unassembled WGS sequence"/>
</dbReference>
<sequence length="68" mass="7666">MQNKEAAVSDARSILIGFFLCQCPMPNARCPILFYNLLGFYVMVAFFNIALVKIYEKQHPECGRCSSG</sequence>
<evidence type="ECO:0000313" key="3">
    <source>
        <dbReference type="Proteomes" id="UP000660380"/>
    </source>
</evidence>
<evidence type="ECO:0000256" key="1">
    <source>
        <dbReference type="SAM" id="Phobius"/>
    </source>
</evidence>
<dbReference type="EMBL" id="JACJTA010000084">
    <property type="protein sequence ID" value="MBD2608125.1"/>
    <property type="molecule type" value="Genomic_DNA"/>
</dbReference>
<keyword evidence="1" id="KW-1133">Transmembrane helix</keyword>
<keyword evidence="1" id="KW-0812">Transmembrane</keyword>
<evidence type="ECO:0000313" key="2">
    <source>
        <dbReference type="EMBL" id="MBD2608125.1"/>
    </source>
</evidence>
<keyword evidence="3" id="KW-1185">Reference proteome</keyword>
<accession>A0ABR8GYB7</accession>
<keyword evidence="1" id="KW-0472">Membrane</keyword>
<name>A0ABR8GYB7_9CYAN</name>